<dbReference type="PANTHER" id="PTHR44757">
    <property type="entry name" value="DIGUANYLATE CYCLASE DGCP"/>
    <property type="match status" value="1"/>
</dbReference>
<dbReference type="RefSeq" id="WP_130102209.1">
    <property type="nucleotide sequence ID" value="NZ_SDWW01000016.1"/>
</dbReference>
<dbReference type="PROSITE" id="PS50112">
    <property type="entry name" value="PAS"/>
    <property type="match status" value="5"/>
</dbReference>
<evidence type="ECO:0000259" key="3">
    <source>
        <dbReference type="PROSITE" id="PS50887"/>
    </source>
</evidence>
<accession>A0A4Q5N2G5</accession>
<dbReference type="SMART" id="SM00086">
    <property type="entry name" value="PAC"/>
    <property type="match status" value="5"/>
</dbReference>
<dbReference type="InterPro" id="IPR000700">
    <property type="entry name" value="PAS-assoc_C"/>
</dbReference>
<dbReference type="InterPro" id="IPR013767">
    <property type="entry name" value="PAS_fold"/>
</dbReference>
<name>A0A4Q5N2G5_9MICO</name>
<evidence type="ECO:0000313" key="5">
    <source>
        <dbReference type="Proteomes" id="UP000293764"/>
    </source>
</evidence>
<dbReference type="InterPro" id="IPR029787">
    <property type="entry name" value="Nucleotide_cyclase"/>
</dbReference>
<dbReference type="EMBL" id="SDWW01000016">
    <property type="protein sequence ID" value="RYV51423.1"/>
    <property type="molecule type" value="Genomic_DNA"/>
</dbReference>
<proteinExistence type="predicted"/>
<dbReference type="SUPFAM" id="SSF55073">
    <property type="entry name" value="Nucleotide cyclase"/>
    <property type="match status" value="1"/>
</dbReference>
<dbReference type="SMART" id="SM00091">
    <property type="entry name" value="PAS"/>
    <property type="match status" value="6"/>
</dbReference>
<dbReference type="CDD" id="cd00130">
    <property type="entry name" value="PAS"/>
    <property type="match status" value="6"/>
</dbReference>
<organism evidence="4 5">
    <name type="scientific">Pengzhenrongella frigida</name>
    <dbReference type="NCBI Taxonomy" id="1259133"/>
    <lineage>
        <taxon>Bacteria</taxon>
        <taxon>Bacillati</taxon>
        <taxon>Actinomycetota</taxon>
        <taxon>Actinomycetes</taxon>
        <taxon>Micrococcales</taxon>
        <taxon>Pengzhenrongella</taxon>
    </lineage>
</organism>
<dbReference type="NCBIfam" id="TIGR00254">
    <property type="entry name" value="GGDEF"/>
    <property type="match status" value="1"/>
</dbReference>
<dbReference type="SUPFAM" id="SSF55785">
    <property type="entry name" value="PYP-like sensor domain (PAS domain)"/>
    <property type="match status" value="6"/>
</dbReference>
<dbReference type="NCBIfam" id="TIGR00229">
    <property type="entry name" value="sensory_box"/>
    <property type="match status" value="5"/>
</dbReference>
<dbReference type="InterPro" id="IPR052155">
    <property type="entry name" value="Biofilm_reg_signaling"/>
</dbReference>
<feature type="domain" description="GGDEF" evidence="3">
    <location>
        <begin position="831"/>
        <end position="963"/>
    </location>
</feature>
<feature type="domain" description="PAS" evidence="1">
    <location>
        <begin position="675"/>
        <end position="745"/>
    </location>
</feature>
<dbReference type="CDD" id="cd01949">
    <property type="entry name" value="GGDEF"/>
    <property type="match status" value="1"/>
</dbReference>
<dbReference type="GO" id="GO:0006355">
    <property type="term" value="P:regulation of DNA-templated transcription"/>
    <property type="evidence" value="ECO:0007669"/>
    <property type="project" value="InterPro"/>
</dbReference>
<feature type="domain" description="PAS" evidence="1">
    <location>
        <begin position="175"/>
        <end position="245"/>
    </location>
</feature>
<dbReference type="FunFam" id="3.30.70.270:FF:000001">
    <property type="entry name" value="Diguanylate cyclase domain protein"/>
    <property type="match status" value="1"/>
</dbReference>
<protein>
    <submittedName>
        <fullName evidence="4">PAS domain S-box protein</fullName>
    </submittedName>
</protein>
<dbReference type="InterPro" id="IPR013656">
    <property type="entry name" value="PAS_4"/>
</dbReference>
<keyword evidence="5" id="KW-1185">Reference proteome</keyword>
<dbReference type="Pfam" id="PF08447">
    <property type="entry name" value="PAS_3"/>
    <property type="match status" value="3"/>
</dbReference>
<feature type="domain" description="PAC" evidence="2">
    <location>
        <begin position="498"/>
        <end position="550"/>
    </location>
</feature>
<dbReference type="Proteomes" id="UP000293764">
    <property type="component" value="Unassembled WGS sequence"/>
</dbReference>
<dbReference type="SMART" id="SM00267">
    <property type="entry name" value="GGDEF"/>
    <property type="match status" value="1"/>
</dbReference>
<dbReference type="OrthoDB" id="23692at2"/>
<dbReference type="PROSITE" id="PS50113">
    <property type="entry name" value="PAC"/>
    <property type="match status" value="4"/>
</dbReference>
<evidence type="ECO:0000259" key="2">
    <source>
        <dbReference type="PROSITE" id="PS50113"/>
    </source>
</evidence>
<dbReference type="InterPro" id="IPR001610">
    <property type="entry name" value="PAC"/>
</dbReference>
<gene>
    <name evidence="4" type="ORF">EUA98_08295</name>
</gene>
<dbReference type="Pfam" id="PF08448">
    <property type="entry name" value="PAS_4"/>
    <property type="match status" value="1"/>
</dbReference>
<feature type="domain" description="PAC" evidence="2">
    <location>
        <begin position="371"/>
        <end position="422"/>
    </location>
</feature>
<feature type="domain" description="PAC" evidence="2">
    <location>
        <begin position="747"/>
        <end position="799"/>
    </location>
</feature>
<dbReference type="PROSITE" id="PS50887">
    <property type="entry name" value="GGDEF"/>
    <property type="match status" value="1"/>
</dbReference>
<evidence type="ECO:0000259" key="1">
    <source>
        <dbReference type="PROSITE" id="PS50112"/>
    </source>
</evidence>
<dbReference type="InterPro" id="IPR000160">
    <property type="entry name" value="GGDEF_dom"/>
</dbReference>
<dbReference type="Gene3D" id="3.30.70.270">
    <property type="match status" value="1"/>
</dbReference>
<dbReference type="InterPro" id="IPR035965">
    <property type="entry name" value="PAS-like_dom_sf"/>
</dbReference>
<sequence>MNHVPRARSSGATSLTDRESALLREIGDLTAALDAIRTGGVDAVMVPGPDGDSLYTLTSADRPYRVFVEEMGDGAATISERGIILYANNRFAELVRRERSALLGRDLTTFVRPTQGDVLARLTRTAPATTRHAEVDLVRPDGSTIPVLASVTGLDLDGVVVRCLVVSDLTARVEAEERFRITMDSATIGMALVSPGGRFLLVNPALCQILGRDAERMRATTWTEVTHPDDLDEGRSLMGELTAGRVPSFRTRKRYLRPDGSVVWGDLTESCVRNDDGSVRYFIAQVMDVTDAVRAERELVRREAELRAIADSSADILVRTSPEGRIDYVSPAVTRILGWDPQEILGLPAAEFVHPDDLAQAVAPGPSTGWFPPRTRLRRRDGTYRWISARVTPVGDPGNPEGFVAVVRDVEELVRQERALEESERHYRSLVAGAAEAMYEAGPDRLVTWMSPSITALLGWAPDELVGTAMSNLLHPDDKDRIEPLSDEIYGATDAFARTHALRMRTKEGTYRWVAARARTVVDADGRLIRIVAGLQDIDELVRTQARLQATLDTEFDPHVVLTAVRDETGQIADFVYTEANRAACEYNGLPRAQLLGRRLLDLMPGHIDSEIFEVYRAVVATGEPLKIDGFAYENELKGGEVRRYDVQTAKLDDGLSYTWRDVTDQYAARAALAASEEIHRLLTENLSDVVVHLRAGTIAWVSPSLTGSLGWTAQDWLDHPIAEFIHPDDLGAVDEHRDALAAGGSDLFRLRIHAKDGRSHWIQVHAKPFYDRDGVQDGVVASFRIIDPEVAAEEDLEARARSDELTGLMNRREVLERVAVMTSHPRRTGEEAAVLFGDIDGFKAINDDYGHSAGDEVLHTVAIRVASCLRSGDIAARIGGDELLVLLDGVHELANAVDIADNIRRAVAHPIAIDGVTVTVTLSIGVTLAVPGESVDDMIARADEAMYEAKQAGGDRVVAKLPRPA</sequence>
<dbReference type="InterPro" id="IPR043128">
    <property type="entry name" value="Rev_trsase/Diguanyl_cyclase"/>
</dbReference>
<dbReference type="Gene3D" id="3.30.450.20">
    <property type="entry name" value="PAS domain"/>
    <property type="match status" value="6"/>
</dbReference>
<dbReference type="Pfam" id="PF13426">
    <property type="entry name" value="PAS_9"/>
    <property type="match status" value="1"/>
</dbReference>
<dbReference type="InterPro" id="IPR013655">
    <property type="entry name" value="PAS_fold_3"/>
</dbReference>
<feature type="domain" description="PAS" evidence="1">
    <location>
        <begin position="302"/>
        <end position="357"/>
    </location>
</feature>
<feature type="domain" description="PAS" evidence="1">
    <location>
        <begin position="60"/>
        <end position="113"/>
    </location>
</feature>
<feature type="domain" description="PAC" evidence="2">
    <location>
        <begin position="249"/>
        <end position="301"/>
    </location>
</feature>
<feature type="domain" description="PAS" evidence="1">
    <location>
        <begin position="423"/>
        <end position="483"/>
    </location>
</feature>
<evidence type="ECO:0000313" key="4">
    <source>
        <dbReference type="EMBL" id="RYV51423.1"/>
    </source>
</evidence>
<dbReference type="AlphaFoldDB" id="A0A4Q5N2G5"/>
<dbReference type="Pfam" id="PF00989">
    <property type="entry name" value="PAS"/>
    <property type="match status" value="1"/>
</dbReference>
<dbReference type="InterPro" id="IPR000014">
    <property type="entry name" value="PAS"/>
</dbReference>
<comment type="caution">
    <text evidence="4">The sequence shown here is derived from an EMBL/GenBank/DDBJ whole genome shotgun (WGS) entry which is preliminary data.</text>
</comment>
<dbReference type="PANTHER" id="PTHR44757:SF2">
    <property type="entry name" value="BIOFILM ARCHITECTURE MAINTENANCE PROTEIN MBAA"/>
    <property type="match status" value="1"/>
</dbReference>
<reference evidence="4 5" key="1">
    <citation type="submission" date="2019-01" db="EMBL/GenBank/DDBJ databases">
        <title>Novel species of Cellulomonas.</title>
        <authorList>
            <person name="Liu Q."/>
            <person name="Xin Y.-H."/>
        </authorList>
    </citation>
    <scope>NUCLEOTIDE SEQUENCE [LARGE SCALE GENOMIC DNA]</scope>
    <source>
        <strain evidence="4 5">HLT2-17</strain>
    </source>
</reference>
<dbReference type="Pfam" id="PF00990">
    <property type="entry name" value="GGDEF"/>
    <property type="match status" value="1"/>
</dbReference>